<dbReference type="Proteomes" id="UP000019763">
    <property type="component" value="Unassembled WGS sequence"/>
</dbReference>
<sequence>MSPKTTAMSPAITVSPTTTMIPNTVMNPKTTTSPTAAMSPTTTTSPTATTSPTMTMSPTTMSPEMSRVALDGLRPERSRCVEILNSLKTAASNWPMDVEAGPYPCDGGSGQLLCATREGQTCHRFGGPWKYGAFAVREAIEHHLGNGSNCIPHCDGKAEAIRHVWEETQRNLLSIPPCPTPGFLDFTIRPSVPDLNDFEAMMRSRYPIVEECSGVCGECLEDTHTRKCSCSFVYAKCRIQAKGEKRPQVIELMDYNTQPGELFKHLSPFNNKLGLYDILGCRYECRQPGPDIKAISATGVDVRIVETEPTGDDSPLNSRLSRRELSSLQLPIELCRAYPEGGWRQLAEIGRCPCDGGSGVMMCKTTKHDCRARSSCGKDLAVSCHHFGPVWMDVFAVEDAVKHHIDRIKDCVVRCDDEDTMRHHFWEEANYALWNAPGYQRQTSLTSSSPKLLPKWYPAERSCSSTCNSDRQSCTNVPDCMCRVAHVKCETNFKNGHGEQELESWGFNTRMQNVLGMLSVPGANAKTTHPQTYYINTRNCNATCHGIMQSPK</sequence>
<dbReference type="EMBL" id="AFNH02000781">
    <property type="protein sequence ID" value="EZG56268.1"/>
    <property type="molecule type" value="Genomic_DNA"/>
</dbReference>
<evidence type="ECO:0000313" key="3">
    <source>
        <dbReference type="Proteomes" id="UP000019763"/>
    </source>
</evidence>
<dbReference type="VEuPathDB" id="CryptoDB:GNI_104670"/>
<feature type="compositionally biased region" description="Polar residues" evidence="1">
    <location>
        <begin position="1"/>
        <end position="29"/>
    </location>
</feature>
<evidence type="ECO:0000256" key="1">
    <source>
        <dbReference type="SAM" id="MobiDB-lite"/>
    </source>
</evidence>
<organism evidence="2 3">
    <name type="scientific">Gregarina niphandrodes</name>
    <name type="common">Septate eugregarine</name>
    <dbReference type="NCBI Taxonomy" id="110365"/>
    <lineage>
        <taxon>Eukaryota</taxon>
        <taxon>Sar</taxon>
        <taxon>Alveolata</taxon>
        <taxon>Apicomplexa</taxon>
        <taxon>Conoidasida</taxon>
        <taxon>Gregarinasina</taxon>
        <taxon>Eugregarinorida</taxon>
        <taxon>Gregarinidae</taxon>
        <taxon>Gregarina</taxon>
    </lineage>
</organism>
<dbReference type="RefSeq" id="XP_011131303.1">
    <property type="nucleotide sequence ID" value="XM_011133001.1"/>
</dbReference>
<dbReference type="AlphaFoldDB" id="A0A023B458"/>
<evidence type="ECO:0000313" key="2">
    <source>
        <dbReference type="EMBL" id="EZG56268.1"/>
    </source>
</evidence>
<protein>
    <submittedName>
        <fullName evidence="2">Uncharacterized protein</fullName>
    </submittedName>
</protein>
<name>A0A023B458_GRENI</name>
<feature type="compositionally biased region" description="Low complexity" evidence="1">
    <location>
        <begin position="30"/>
        <end position="61"/>
    </location>
</feature>
<accession>A0A023B458</accession>
<reference evidence="2" key="1">
    <citation type="submission" date="2013-12" db="EMBL/GenBank/DDBJ databases">
        <authorList>
            <person name="Omoto C.K."/>
            <person name="Sibley D."/>
            <person name="Venepally P."/>
            <person name="Hadjithomas M."/>
            <person name="Karamycheva S."/>
            <person name="Brunk B."/>
            <person name="Roos D."/>
            <person name="Caler E."/>
            <person name="Lorenzi H."/>
        </authorList>
    </citation>
    <scope>NUCLEOTIDE SEQUENCE</scope>
</reference>
<feature type="region of interest" description="Disordered" evidence="1">
    <location>
        <begin position="1"/>
        <end position="61"/>
    </location>
</feature>
<keyword evidence="3" id="KW-1185">Reference proteome</keyword>
<proteinExistence type="predicted"/>
<dbReference type="GeneID" id="22913723"/>
<gene>
    <name evidence="2" type="ORF">GNI_104670</name>
</gene>
<comment type="caution">
    <text evidence="2">The sequence shown here is derived from an EMBL/GenBank/DDBJ whole genome shotgun (WGS) entry which is preliminary data.</text>
</comment>